<feature type="transmembrane region" description="Helical" evidence="6">
    <location>
        <begin position="81"/>
        <end position="102"/>
    </location>
</feature>
<comment type="caution">
    <text evidence="7">The sequence shown here is derived from an EMBL/GenBank/DDBJ whole genome shotgun (WGS) entry which is preliminary data.</text>
</comment>
<feature type="transmembrane region" description="Helical" evidence="6">
    <location>
        <begin position="44"/>
        <end position="69"/>
    </location>
</feature>
<keyword evidence="2" id="KW-1003">Cell membrane</keyword>
<evidence type="ECO:0000256" key="1">
    <source>
        <dbReference type="ARBA" id="ARBA00004429"/>
    </source>
</evidence>
<dbReference type="InterPro" id="IPR011701">
    <property type="entry name" value="MFS"/>
</dbReference>
<dbReference type="InterPro" id="IPR050375">
    <property type="entry name" value="MFS_TsgA-like"/>
</dbReference>
<accession>A0ABP3PPJ0</accession>
<dbReference type="PANTHER" id="PTHR43702">
    <property type="entry name" value="L-FUCOSE-PROTON SYMPORTER"/>
    <property type="match status" value="1"/>
</dbReference>
<evidence type="ECO:0000313" key="8">
    <source>
        <dbReference type="Proteomes" id="UP001499951"/>
    </source>
</evidence>
<reference evidence="8" key="1">
    <citation type="journal article" date="2019" name="Int. J. Syst. Evol. Microbiol.">
        <title>The Global Catalogue of Microorganisms (GCM) 10K type strain sequencing project: providing services to taxonomists for standard genome sequencing and annotation.</title>
        <authorList>
            <consortium name="The Broad Institute Genomics Platform"/>
            <consortium name="The Broad Institute Genome Sequencing Center for Infectious Disease"/>
            <person name="Wu L."/>
            <person name="Ma J."/>
        </authorList>
    </citation>
    <scope>NUCLEOTIDE SEQUENCE [LARGE SCALE GENOMIC DNA]</scope>
    <source>
        <strain evidence="8">JCM 15089</strain>
    </source>
</reference>
<feature type="transmembrane region" description="Helical" evidence="6">
    <location>
        <begin position="326"/>
        <end position="348"/>
    </location>
</feature>
<comment type="subcellular location">
    <subcellularLocation>
        <location evidence="1">Cell inner membrane</location>
        <topology evidence="1">Multi-pass membrane protein</topology>
    </subcellularLocation>
</comment>
<organism evidence="7 8">
    <name type="scientific">Rhizomicrobium electricum</name>
    <dbReference type="NCBI Taxonomy" id="480070"/>
    <lineage>
        <taxon>Bacteria</taxon>
        <taxon>Pseudomonadati</taxon>
        <taxon>Pseudomonadota</taxon>
        <taxon>Alphaproteobacteria</taxon>
        <taxon>Micropepsales</taxon>
        <taxon>Micropepsaceae</taxon>
        <taxon>Rhizomicrobium</taxon>
    </lineage>
</organism>
<keyword evidence="8" id="KW-1185">Reference proteome</keyword>
<feature type="transmembrane region" description="Helical" evidence="6">
    <location>
        <begin position="189"/>
        <end position="208"/>
    </location>
</feature>
<keyword evidence="4 6" id="KW-1133">Transmembrane helix</keyword>
<dbReference type="Gene3D" id="1.20.1250.20">
    <property type="entry name" value="MFS general substrate transporter like domains"/>
    <property type="match status" value="2"/>
</dbReference>
<evidence type="ECO:0000313" key="7">
    <source>
        <dbReference type="EMBL" id="GAA0571982.1"/>
    </source>
</evidence>
<feature type="transmembrane region" description="Helical" evidence="6">
    <location>
        <begin position="148"/>
        <end position="169"/>
    </location>
</feature>
<feature type="transmembrane region" description="Helical" evidence="6">
    <location>
        <begin position="108"/>
        <end position="127"/>
    </location>
</feature>
<feature type="transmembrane region" description="Helical" evidence="6">
    <location>
        <begin position="360"/>
        <end position="380"/>
    </location>
</feature>
<dbReference type="RefSeq" id="WP_166934271.1">
    <property type="nucleotide sequence ID" value="NZ_BAAADD010000005.1"/>
</dbReference>
<dbReference type="SUPFAM" id="SSF103473">
    <property type="entry name" value="MFS general substrate transporter"/>
    <property type="match status" value="1"/>
</dbReference>
<feature type="transmembrane region" description="Helical" evidence="6">
    <location>
        <begin position="302"/>
        <end position="320"/>
    </location>
</feature>
<dbReference type="Proteomes" id="UP001499951">
    <property type="component" value="Unassembled WGS sequence"/>
</dbReference>
<dbReference type="PANTHER" id="PTHR43702:SF3">
    <property type="entry name" value="PROTEIN TSGA"/>
    <property type="match status" value="1"/>
</dbReference>
<keyword evidence="5 6" id="KW-0472">Membrane</keyword>
<dbReference type="EMBL" id="BAAADD010000005">
    <property type="protein sequence ID" value="GAA0571982.1"/>
    <property type="molecule type" value="Genomic_DNA"/>
</dbReference>
<evidence type="ECO:0000256" key="4">
    <source>
        <dbReference type="ARBA" id="ARBA00022989"/>
    </source>
</evidence>
<feature type="transmembrane region" description="Helical" evidence="6">
    <location>
        <begin position="386"/>
        <end position="405"/>
    </location>
</feature>
<sequence length="413" mass="43189">MSVMTGAEANPAPVSRGTVALATLMALFAVWGLAQWLYNVLFPHFAAFFALDAAAITWTQSLFNIAYCVFAIPSVLMQRVFGYKIGVIFALSGLSLGPFLVYPALTQHSYAFFFIAAVVFGTGWSFFETSVNALVVQMGSRENAVRRLSLAQAFYPVGLIGGSYAGLWLLQSHYTLSIGELAPAVARPFVWVGLGILALAFVVDKIRFPAIAIERVPAGAHIRDDFKALLARPGFQFAMVAIAANILAQSITWGTTYTYVMQELPEAGSAFGGNMIAYSVIILCAGRFAGTALMGWIAPLRLLAGAAGIALLLVASASGLGGYSGLYTLMAASLFMAVFYATILGTALKDLGTLTKAGAGLLVTAAGLSAAVSPVLIGAATSFLGARYTLVLALPCLAAVLAYALTRKAAAAA</sequence>
<evidence type="ECO:0000256" key="3">
    <source>
        <dbReference type="ARBA" id="ARBA00022692"/>
    </source>
</evidence>
<name>A0ABP3PPJ0_9PROT</name>
<gene>
    <name evidence="7" type="primary">fucP_7</name>
    <name evidence="7" type="ORF">GCM10008942_20860</name>
</gene>
<evidence type="ECO:0000256" key="6">
    <source>
        <dbReference type="SAM" id="Phobius"/>
    </source>
</evidence>
<dbReference type="InterPro" id="IPR036259">
    <property type="entry name" value="MFS_trans_sf"/>
</dbReference>
<dbReference type="Pfam" id="PF07690">
    <property type="entry name" value="MFS_1"/>
    <property type="match status" value="1"/>
</dbReference>
<proteinExistence type="predicted"/>
<feature type="transmembrane region" description="Helical" evidence="6">
    <location>
        <begin position="229"/>
        <end position="251"/>
    </location>
</feature>
<evidence type="ECO:0000256" key="2">
    <source>
        <dbReference type="ARBA" id="ARBA00022475"/>
    </source>
</evidence>
<feature type="transmembrane region" description="Helical" evidence="6">
    <location>
        <begin position="271"/>
        <end position="290"/>
    </location>
</feature>
<keyword evidence="3 6" id="KW-0812">Transmembrane</keyword>
<evidence type="ECO:0000256" key="5">
    <source>
        <dbReference type="ARBA" id="ARBA00023136"/>
    </source>
</evidence>
<feature type="transmembrane region" description="Helical" evidence="6">
    <location>
        <begin position="20"/>
        <end position="38"/>
    </location>
</feature>
<protein>
    <submittedName>
        <fullName evidence="7">L-fucose:H+ symporter permease</fullName>
    </submittedName>
</protein>